<keyword evidence="12" id="KW-1185">Reference proteome</keyword>
<dbReference type="PANTHER" id="PTHR43297">
    <property type="entry name" value="OLIGOPEPTIDE TRANSPORT ATP-BINDING PROTEIN APPD"/>
    <property type="match status" value="1"/>
</dbReference>
<sequence>MDKLLEIKNLKTYFYKNQEVIPAVDDISFCVKKGETVAIVGESGSGKSITALSILGCIPSPPGKIVGGEIIFEGSNLFEKSKKEMRNIRGNEISMIFQEPMTSLNPVYTIGRQLSEVFELHQGMKRKEGIKKAVELLRIVGIPSPEERAKQYPHQMSGGMRQRVIIAMALACRPKLIIADEPTTALDVTVQAQILDLIKNLKNEIGTSMLLITHDLGVVAEMAEKVIVMYAGKVVESAGVKEIFKDPKHPYTKGLLSSMPSLNGGNKRLNTIEGVVPKPTELPKGCRFSPRCEFAKEICKDSEPPLLNMGDRSLSCWMEAQEYIEEVNNEYSA</sequence>
<evidence type="ECO:0000256" key="7">
    <source>
        <dbReference type="ARBA" id="ARBA00022840"/>
    </source>
</evidence>
<accession>A0ABX9KJI2</accession>
<keyword evidence="6" id="KW-0547">Nucleotide-binding</keyword>
<evidence type="ECO:0000256" key="9">
    <source>
        <dbReference type="ARBA" id="ARBA00023136"/>
    </source>
</evidence>
<gene>
    <name evidence="11" type="ORF">DYH56_04115</name>
</gene>
<proteinExistence type="inferred from homology"/>
<feature type="domain" description="ABC transporter" evidence="10">
    <location>
        <begin position="5"/>
        <end position="256"/>
    </location>
</feature>
<evidence type="ECO:0000256" key="8">
    <source>
        <dbReference type="ARBA" id="ARBA00022967"/>
    </source>
</evidence>
<evidence type="ECO:0000256" key="4">
    <source>
        <dbReference type="ARBA" id="ARBA00022475"/>
    </source>
</evidence>
<organism evidence="11 12">
    <name type="scientific">Psychrilyobacter piezotolerans</name>
    <dbReference type="NCBI Taxonomy" id="2293438"/>
    <lineage>
        <taxon>Bacteria</taxon>
        <taxon>Fusobacteriati</taxon>
        <taxon>Fusobacteriota</taxon>
        <taxon>Fusobacteriia</taxon>
        <taxon>Fusobacteriales</taxon>
        <taxon>Fusobacteriaceae</taxon>
        <taxon>Psychrilyobacter</taxon>
    </lineage>
</organism>
<dbReference type="InterPro" id="IPR017871">
    <property type="entry name" value="ABC_transporter-like_CS"/>
</dbReference>
<comment type="similarity">
    <text evidence="2">Belongs to the ABC transporter superfamily.</text>
</comment>
<evidence type="ECO:0000256" key="3">
    <source>
        <dbReference type="ARBA" id="ARBA00022448"/>
    </source>
</evidence>
<dbReference type="RefSeq" id="WP_114641594.1">
    <property type="nucleotide sequence ID" value="NZ_JAACIO010000005.1"/>
</dbReference>
<evidence type="ECO:0000259" key="10">
    <source>
        <dbReference type="PROSITE" id="PS50893"/>
    </source>
</evidence>
<dbReference type="SMART" id="SM00382">
    <property type="entry name" value="AAA"/>
    <property type="match status" value="1"/>
</dbReference>
<keyword evidence="8" id="KW-1278">Translocase</keyword>
<keyword evidence="5" id="KW-0997">Cell inner membrane</keyword>
<keyword evidence="9" id="KW-0472">Membrane</keyword>
<name>A0ABX9KJI2_9FUSO</name>
<protein>
    <submittedName>
        <fullName evidence="11">ATP-binding cassette domain-containing protein</fullName>
    </submittedName>
</protein>
<dbReference type="CDD" id="cd03257">
    <property type="entry name" value="ABC_NikE_OppD_transporters"/>
    <property type="match status" value="1"/>
</dbReference>
<evidence type="ECO:0000313" key="12">
    <source>
        <dbReference type="Proteomes" id="UP000263486"/>
    </source>
</evidence>
<dbReference type="EMBL" id="QUAJ01000005">
    <property type="protein sequence ID" value="REI42216.1"/>
    <property type="molecule type" value="Genomic_DNA"/>
</dbReference>
<dbReference type="PROSITE" id="PS50893">
    <property type="entry name" value="ABC_TRANSPORTER_2"/>
    <property type="match status" value="1"/>
</dbReference>
<dbReference type="PROSITE" id="PS00211">
    <property type="entry name" value="ABC_TRANSPORTER_1"/>
    <property type="match status" value="1"/>
</dbReference>
<dbReference type="Proteomes" id="UP000263486">
    <property type="component" value="Unassembled WGS sequence"/>
</dbReference>
<dbReference type="InterPro" id="IPR003439">
    <property type="entry name" value="ABC_transporter-like_ATP-bd"/>
</dbReference>
<dbReference type="InterPro" id="IPR050388">
    <property type="entry name" value="ABC_Ni/Peptide_Import"/>
</dbReference>
<dbReference type="Pfam" id="PF00005">
    <property type="entry name" value="ABC_tran"/>
    <property type="match status" value="1"/>
</dbReference>
<dbReference type="GO" id="GO:0005524">
    <property type="term" value="F:ATP binding"/>
    <property type="evidence" value="ECO:0007669"/>
    <property type="project" value="UniProtKB-KW"/>
</dbReference>
<keyword evidence="3" id="KW-0813">Transport</keyword>
<keyword evidence="7 11" id="KW-0067">ATP-binding</keyword>
<dbReference type="InterPro" id="IPR013563">
    <property type="entry name" value="Oligopep_ABC_C"/>
</dbReference>
<evidence type="ECO:0000256" key="6">
    <source>
        <dbReference type="ARBA" id="ARBA00022741"/>
    </source>
</evidence>
<dbReference type="NCBIfam" id="TIGR01727">
    <property type="entry name" value="oligo_HPY"/>
    <property type="match status" value="1"/>
</dbReference>
<evidence type="ECO:0000313" key="11">
    <source>
        <dbReference type="EMBL" id="REI42216.1"/>
    </source>
</evidence>
<reference evidence="11 12" key="1">
    <citation type="submission" date="2018-08" db="EMBL/GenBank/DDBJ databases">
        <title>Draft genome sequence of Psychrilyobacter sp. strain SD5 isolated from Black Sea water.</title>
        <authorList>
            <person name="Yadav S."/>
            <person name="Villanueva L."/>
            <person name="Damste J.S.S."/>
        </authorList>
    </citation>
    <scope>NUCLEOTIDE SEQUENCE [LARGE SCALE GENOMIC DNA]</scope>
    <source>
        <strain evidence="11 12">SD5</strain>
    </source>
</reference>
<dbReference type="InterPro" id="IPR027417">
    <property type="entry name" value="P-loop_NTPase"/>
</dbReference>
<dbReference type="SUPFAM" id="SSF52540">
    <property type="entry name" value="P-loop containing nucleoside triphosphate hydrolases"/>
    <property type="match status" value="1"/>
</dbReference>
<dbReference type="Pfam" id="PF08352">
    <property type="entry name" value="oligo_HPY"/>
    <property type="match status" value="1"/>
</dbReference>
<evidence type="ECO:0000256" key="2">
    <source>
        <dbReference type="ARBA" id="ARBA00005417"/>
    </source>
</evidence>
<dbReference type="Gene3D" id="3.40.50.300">
    <property type="entry name" value="P-loop containing nucleotide triphosphate hydrolases"/>
    <property type="match status" value="1"/>
</dbReference>
<comment type="subcellular location">
    <subcellularLocation>
        <location evidence="1">Cell membrane</location>
        <topology evidence="1">Peripheral membrane protein</topology>
    </subcellularLocation>
</comment>
<keyword evidence="4" id="KW-1003">Cell membrane</keyword>
<dbReference type="PANTHER" id="PTHR43297:SF14">
    <property type="entry name" value="ATPASE AAA-TYPE CORE DOMAIN-CONTAINING PROTEIN"/>
    <property type="match status" value="1"/>
</dbReference>
<evidence type="ECO:0000256" key="1">
    <source>
        <dbReference type="ARBA" id="ARBA00004202"/>
    </source>
</evidence>
<comment type="caution">
    <text evidence="11">The sequence shown here is derived from an EMBL/GenBank/DDBJ whole genome shotgun (WGS) entry which is preliminary data.</text>
</comment>
<evidence type="ECO:0000256" key="5">
    <source>
        <dbReference type="ARBA" id="ARBA00022519"/>
    </source>
</evidence>
<dbReference type="InterPro" id="IPR003593">
    <property type="entry name" value="AAA+_ATPase"/>
</dbReference>